<evidence type="ECO:0000256" key="1">
    <source>
        <dbReference type="ARBA" id="ARBA00004141"/>
    </source>
</evidence>
<feature type="transmembrane region" description="Helical" evidence="5">
    <location>
        <begin position="476"/>
        <end position="500"/>
    </location>
</feature>
<evidence type="ECO:0000256" key="4">
    <source>
        <dbReference type="ARBA" id="ARBA00023136"/>
    </source>
</evidence>
<evidence type="ECO:0000256" key="3">
    <source>
        <dbReference type="ARBA" id="ARBA00022989"/>
    </source>
</evidence>
<dbReference type="InterPro" id="IPR001898">
    <property type="entry name" value="SLC13A/DASS"/>
</dbReference>
<dbReference type="PANTHER" id="PTHR10283:SF82">
    <property type="entry name" value="SOLUTE CARRIER FAMILY 13 MEMBER 2"/>
    <property type="match status" value="1"/>
</dbReference>
<feature type="transmembrane region" description="Helical" evidence="5">
    <location>
        <begin position="315"/>
        <end position="333"/>
    </location>
</feature>
<feature type="transmembrane region" description="Helical" evidence="5">
    <location>
        <begin position="89"/>
        <end position="107"/>
    </location>
</feature>
<feature type="transmembrane region" description="Helical" evidence="5">
    <location>
        <begin position="178"/>
        <end position="199"/>
    </location>
</feature>
<dbReference type="AlphaFoldDB" id="A0A0W8FVG8"/>
<keyword evidence="3 5" id="KW-1133">Transmembrane helix</keyword>
<dbReference type="EMBL" id="LNQE01000817">
    <property type="protein sequence ID" value="KUG24793.1"/>
    <property type="molecule type" value="Genomic_DNA"/>
</dbReference>
<dbReference type="Pfam" id="PF00939">
    <property type="entry name" value="Na_sulph_symp"/>
    <property type="match status" value="1"/>
</dbReference>
<comment type="caution">
    <text evidence="6">The sequence shown here is derived from an EMBL/GenBank/DDBJ whole genome shotgun (WGS) entry which is preliminary data.</text>
</comment>
<evidence type="ECO:0000256" key="5">
    <source>
        <dbReference type="SAM" id="Phobius"/>
    </source>
</evidence>
<evidence type="ECO:0000313" key="6">
    <source>
        <dbReference type="EMBL" id="KUG24793.1"/>
    </source>
</evidence>
<name>A0A0W8FVG8_9ZZZZ</name>
<accession>A0A0W8FVG8</accession>
<protein>
    <submittedName>
        <fullName evidence="6">Sodium-dependent transporter</fullName>
    </submittedName>
</protein>
<organism evidence="6">
    <name type="scientific">hydrocarbon metagenome</name>
    <dbReference type="NCBI Taxonomy" id="938273"/>
    <lineage>
        <taxon>unclassified sequences</taxon>
        <taxon>metagenomes</taxon>
        <taxon>ecological metagenomes</taxon>
    </lineage>
</organism>
<feature type="transmembrane region" description="Helical" evidence="5">
    <location>
        <begin position="150"/>
        <end position="166"/>
    </location>
</feature>
<feature type="transmembrane region" description="Helical" evidence="5">
    <location>
        <begin position="385"/>
        <end position="407"/>
    </location>
</feature>
<dbReference type="GO" id="GO:0008514">
    <property type="term" value="F:organic anion transmembrane transporter activity"/>
    <property type="evidence" value="ECO:0007669"/>
    <property type="project" value="UniProtKB-ARBA"/>
</dbReference>
<feature type="transmembrane region" description="Helical" evidence="5">
    <location>
        <begin position="444"/>
        <end position="464"/>
    </location>
</feature>
<dbReference type="GO" id="GO:1905039">
    <property type="term" value="P:carboxylic acid transmembrane transport"/>
    <property type="evidence" value="ECO:0007669"/>
    <property type="project" value="UniProtKB-ARBA"/>
</dbReference>
<proteinExistence type="predicted"/>
<dbReference type="CDD" id="cd01115">
    <property type="entry name" value="SLC13_permease"/>
    <property type="match status" value="1"/>
</dbReference>
<feature type="transmembrane region" description="Helical" evidence="5">
    <location>
        <begin position="226"/>
        <end position="245"/>
    </location>
</feature>
<reference evidence="6" key="1">
    <citation type="journal article" date="2015" name="Proc. Natl. Acad. Sci. U.S.A.">
        <title>Networks of energetic and metabolic interactions define dynamics in microbial communities.</title>
        <authorList>
            <person name="Embree M."/>
            <person name="Liu J.K."/>
            <person name="Al-Bassam M.M."/>
            <person name="Zengler K."/>
        </authorList>
    </citation>
    <scope>NUCLEOTIDE SEQUENCE</scope>
</reference>
<feature type="transmembrane region" description="Helical" evidence="5">
    <location>
        <begin position="12"/>
        <end position="33"/>
    </location>
</feature>
<feature type="transmembrane region" description="Helical" evidence="5">
    <location>
        <begin position="128"/>
        <end position="144"/>
    </location>
</feature>
<dbReference type="GO" id="GO:0005886">
    <property type="term" value="C:plasma membrane"/>
    <property type="evidence" value="ECO:0007669"/>
    <property type="project" value="TreeGrafter"/>
</dbReference>
<feature type="transmembrane region" description="Helical" evidence="5">
    <location>
        <begin position="419"/>
        <end position="438"/>
    </location>
</feature>
<sequence>MSDIEEKNSSRTFLQNFGLVLGFASSLFTFLIIEFDSHNQLLHPMAAVAVLMAIWWITEAIPLAATALIPVALFPFLGILNGEETATSYINSTIFLFLGGFLIALAMEKWNLHRRIALKIIRFFGGKPNFIILGFMIASAFLSMWISNTATAVMMLPIGLSILIKLEEEFNVERTHNFSVALMLGIGYSCSIGGVATIIGSPPNLSFTRILKIIFPEAPEISFGDWMIMGLPITIIMLSIAWIFLTKVYFKFAKDLVIDTKIIKDEQKKIGKMHFEEKVVAVVFAMTAILWIFRSDLNLGIIQISGWSNFFGNPGYINDGTVAIAMSIILFVFPTRKSVDKSKTILDASVFKKIPWGIILLFGGGFALAKGFVSSGLSEYIGSSFVGLGNISHIIMILLVAMFINFLTELTSNTATTEMILPILASVSVAIGINPLFLMLTATLSASMAFMLPVATPPNAIIFGSQRVKIYEMVKCGFALNIIGIIVITLVVLVIGVFVFNIDLDTMPLWAK</sequence>
<dbReference type="PANTHER" id="PTHR10283">
    <property type="entry name" value="SOLUTE CARRIER FAMILY 13 MEMBER"/>
    <property type="match status" value="1"/>
</dbReference>
<feature type="transmembrane region" description="Helical" evidence="5">
    <location>
        <begin position="279"/>
        <end position="295"/>
    </location>
</feature>
<keyword evidence="4 5" id="KW-0472">Membrane</keyword>
<gene>
    <name evidence="6" type="ORF">ASZ90_005375</name>
</gene>
<keyword evidence="2 5" id="KW-0812">Transmembrane</keyword>
<feature type="transmembrane region" description="Helical" evidence="5">
    <location>
        <begin position="354"/>
        <end position="373"/>
    </location>
</feature>
<evidence type="ECO:0000256" key="2">
    <source>
        <dbReference type="ARBA" id="ARBA00022692"/>
    </source>
</evidence>
<feature type="transmembrane region" description="Helical" evidence="5">
    <location>
        <begin position="45"/>
        <end position="69"/>
    </location>
</feature>
<comment type="subcellular location">
    <subcellularLocation>
        <location evidence="1">Membrane</location>
        <topology evidence="1">Multi-pass membrane protein</topology>
    </subcellularLocation>
</comment>
<dbReference type="NCBIfam" id="TIGR00785">
    <property type="entry name" value="dass"/>
    <property type="match status" value="1"/>
</dbReference>